<feature type="transmembrane region" description="Helical" evidence="6">
    <location>
        <begin position="390"/>
        <end position="415"/>
    </location>
</feature>
<organism evidence="7 8">
    <name type="scientific">Bacillus thuringiensis serovar navarrensis</name>
    <dbReference type="NCBI Taxonomy" id="339658"/>
    <lineage>
        <taxon>Bacteria</taxon>
        <taxon>Bacillati</taxon>
        <taxon>Bacillota</taxon>
        <taxon>Bacilli</taxon>
        <taxon>Bacillales</taxon>
        <taxon>Bacillaceae</taxon>
        <taxon>Bacillus</taxon>
        <taxon>Bacillus cereus group</taxon>
    </lineage>
</organism>
<feature type="transmembrane region" description="Helical" evidence="6">
    <location>
        <begin position="300"/>
        <end position="320"/>
    </location>
</feature>
<evidence type="ECO:0000256" key="3">
    <source>
        <dbReference type="ARBA" id="ARBA00022692"/>
    </source>
</evidence>
<keyword evidence="2" id="KW-1003">Cell membrane</keyword>
<proteinExistence type="predicted"/>
<feature type="transmembrane region" description="Helical" evidence="6">
    <location>
        <begin position="217"/>
        <end position="246"/>
    </location>
</feature>
<evidence type="ECO:0000256" key="4">
    <source>
        <dbReference type="ARBA" id="ARBA00022989"/>
    </source>
</evidence>
<feature type="transmembrane region" description="Helical" evidence="6">
    <location>
        <begin position="153"/>
        <end position="171"/>
    </location>
</feature>
<keyword evidence="3 6" id="KW-0812">Transmembrane</keyword>
<evidence type="ECO:0000256" key="2">
    <source>
        <dbReference type="ARBA" id="ARBA00022475"/>
    </source>
</evidence>
<feature type="transmembrane region" description="Helical" evidence="6">
    <location>
        <begin position="89"/>
        <end position="109"/>
    </location>
</feature>
<evidence type="ECO:0000256" key="6">
    <source>
        <dbReference type="SAM" id="Phobius"/>
    </source>
</evidence>
<keyword evidence="5 6" id="KW-0472">Membrane</keyword>
<feature type="transmembrane region" description="Helical" evidence="6">
    <location>
        <begin position="332"/>
        <end position="352"/>
    </location>
</feature>
<dbReference type="PANTHER" id="PTHR30250">
    <property type="entry name" value="PST FAMILY PREDICTED COLANIC ACID TRANSPORTER"/>
    <property type="match status" value="1"/>
</dbReference>
<dbReference type="RefSeq" id="WP_088031741.1">
    <property type="nucleotide sequence ID" value="NZ_NFDG01000081.1"/>
</dbReference>
<reference evidence="7 8" key="1">
    <citation type="submission" date="2016-10" db="EMBL/GenBank/DDBJ databases">
        <title>Comparative genomics of Bacillus thuringiensis reveals a path to pathogens against multiple invertebrate hosts.</title>
        <authorList>
            <person name="Zheng J."/>
            <person name="Gao Q."/>
            <person name="Liu H."/>
            <person name="Peng D."/>
            <person name="Ruan L."/>
            <person name="Sun M."/>
        </authorList>
    </citation>
    <scope>NUCLEOTIDE SEQUENCE [LARGE SCALE GENOMIC DNA]</scope>
    <source>
        <strain evidence="7">BGSC 4BM1</strain>
    </source>
</reference>
<comment type="caution">
    <text evidence="7">The sequence shown here is derived from an EMBL/GenBank/DDBJ whole genome shotgun (WGS) entry which is preliminary data.</text>
</comment>
<feature type="transmembrane region" description="Helical" evidence="6">
    <location>
        <begin position="177"/>
        <end position="196"/>
    </location>
</feature>
<comment type="subcellular location">
    <subcellularLocation>
        <location evidence="1">Cell membrane</location>
        <topology evidence="1">Multi-pass membrane protein</topology>
    </subcellularLocation>
</comment>
<evidence type="ECO:0000313" key="8">
    <source>
        <dbReference type="Proteomes" id="UP000194860"/>
    </source>
</evidence>
<protein>
    <submittedName>
        <fullName evidence="7">Uncharacterized protein</fullName>
    </submittedName>
</protein>
<dbReference type="InterPro" id="IPR050833">
    <property type="entry name" value="Poly_Biosynth_Transport"/>
</dbReference>
<dbReference type="GO" id="GO:0005886">
    <property type="term" value="C:plasma membrane"/>
    <property type="evidence" value="ECO:0007669"/>
    <property type="project" value="UniProtKB-SubCell"/>
</dbReference>
<dbReference type="Pfam" id="PF13440">
    <property type="entry name" value="Polysacc_synt_3"/>
    <property type="match status" value="1"/>
</dbReference>
<feature type="transmembrane region" description="Helical" evidence="6">
    <location>
        <begin position="364"/>
        <end position="384"/>
    </location>
</feature>
<dbReference type="Proteomes" id="UP000194860">
    <property type="component" value="Unassembled WGS sequence"/>
</dbReference>
<dbReference type="AlphaFoldDB" id="A0A243AIB8"/>
<feature type="transmembrane region" description="Helical" evidence="6">
    <location>
        <begin position="258"/>
        <end position="280"/>
    </location>
</feature>
<accession>A0A243AIB8</accession>
<feature type="transmembrane region" description="Helical" evidence="6">
    <location>
        <begin position="51"/>
        <end position="69"/>
    </location>
</feature>
<feature type="transmembrane region" description="Helical" evidence="6">
    <location>
        <begin position="121"/>
        <end position="141"/>
    </location>
</feature>
<evidence type="ECO:0000256" key="1">
    <source>
        <dbReference type="ARBA" id="ARBA00004651"/>
    </source>
</evidence>
<feature type="transmembrane region" description="Helical" evidence="6">
    <location>
        <begin position="21"/>
        <end position="39"/>
    </location>
</feature>
<gene>
    <name evidence="7" type="ORF">BK732_11100</name>
</gene>
<sequence length="420" mass="47930">MNELIKKVRKKGFFHIFSANVFNKIIQFCSGIFLVRLLTQSEFGNYSYAQNILNIFLIFNGLGVLYALLQFGSESDTNSKRNTYFKFGFKVGISFNIVIVLAMSGYGLFVDFPNHQTQLALFMMLLMPFMMFSFEYIQNYLRTGLHNIEFSRLSTLNTFLIFGFSVIGSILNGVYGVIIGVYVAYLASIIVGFFFINKKGKLFSQTGKISKNDKKEFLNYSIISMFSNAVSQLVYLIDIFLIGLLIRDTEVLAIYKTATLIPFALNFIPLSIMTFIYPYFAKNREDKNWIRVNYIKIQRLLIVFNAFVVLILIIGAPIVIKVLFGDNYLESVTLLRILCIGYFIGGSFRIPAGNVLAMMRKVKFLFITNVIVGIINVCMDFILIKTFSAMGAAVTTVFVITLTSVIYNIYLFFILKKNRM</sequence>
<dbReference type="PANTHER" id="PTHR30250:SF11">
    <property type="entry name" value="O-ANTIGEN TRANSPORTER-RELATED"/>
    <property type="match status" value="1"/>
</dbReference>
<dbReference type="EMBL" id="NFDG01000081">
    <property type="protein sequence ID" value="OTY21704.1"/>
    <property type="molecule type" value="Genomic_DNA"/>
</dbReference>
<name>A0A243AIB8_BACTU</name>
<keyword evidence="4 6" id="KW-1133">Transmembrane helix</keyword>
<evidence type="ECO:0000313" key="7">
    <source>
        <dbReference type="EMBL" id="OTY21704.1"/>
    </source>
</evidence>
<evidence type="ECO:0000256" key="5">
    <source>
        <dbReference type="ARBA" id="ARBA00023136"/>
    </source>
</evidence>